<evidence type="ECO:0000313" key="10">
    <source>
        <dbReference type="Proteomes" id="UP000054725"/>
    </source>
</evidence>
<evidence type="ECO:0000256" key="1">
    <source>
        <dbReference type="ARBA" id="ARBA00008136"/>
    </source>
</evidence>
<dbReference type="InterPro" id="IPR003738">
    <property type="entry name" value="SRAP"/>
</dbReference>
<gene>
    <name evidence="9" type="primary">yedK</name>
    <name evidence="9" type="ORF">Lnau_3068</name>
</gene>
<dbReference type="PATRIC" id="fig|45070.6.peg.3238"/>
<evidence type="ECO:0000256" key="4">
    <source>
        <dbReference type="ARBA" id="ARBA00022801"/>
    </source>
</evidence>
<dbReference type="GO" id="GO:0006508">
    <property type="term" value="P:proteolysis"/>
    <property type="evidence" value="ECO:0007669"/>
    <property type="project" value="UniProtKB-KW"/>
</dbReference>
<sequence>MCGRFALHTDTKTLLKQFPVAHCDELPLSYNVAPTENALCLINNETQINSIQMRWGFIPWYLRTSTTGKKPQLLINARAETILEKPAFKQAVQYRRCVLIISGFFEWQQLEGTKEKQPYFIEKRHHELLAIAAIWQRIQQPKQDSLPSFCLLTTKAANPTVAALHDRMPWMLSAFQTEDWLRDEQLSATHLKELLDHDEPIDLIAYPVTQAVNSAKYKEKDSIKPQD</sequence>
<proteinExistence type="inferred from homology"/>
<name>A0A0W0WIJ7_9GAMM</name>
<protein>
    <recommendedName>
        <fullName evidence="8">Abasic site processing protein</fullName>
        <ecNumber evidence="8">3.4.-.-</ecNumber>
    </recommendedName>
</protein>
<comment type="similarity">
    <text evidence="1 8">Belongs to the SOS response-associated peptidase family.</text>
</comment>
<comment type="caution">
    <text evidence="9">The sequence shown here is derived from an EMBL/GenBank/DDBJ whole genome shotgun (WGS) entry which is preliminary data.</text>
</comment>
<keyword evidence="10" id="KW-1185">Reference proteome</keyword>
<dbReference type="Pfam" id="PF02586">
    <property type="entry name" value="SRAP"/>
    <property type="match status" value="1"/>
</dbReference>
<reference evidence="9 10" key="1">
    <citation type="submission" date="2015-11" db="EMBL/GenBank/DDBJ databases">
        <title>Genomic analysis of 38 Legionella species identifies large and diverse effector repertoires.</title>
        <authorList>
            <person name="Burstein D."/>
            <person name="Amaro F."/>
            <person name="Zusman T."/>
            <person name="Lifshitz Z."/>
            <person name="Cohen O."/>
            <person name="Gilbert J.A."/>
            <person name="Pupko T."/>
            <person name="Shuman H.A."/>
            <person name="Segal G."/>
        </authorList>
    </citation>
    <scope>NUCLEOTIDE SEQUENCE [LARGE SCALE GENOMIC DNA]</scope>
    <source>
        <strain evidence="9 10">ATCC 49506</strain>
    </source>
</reference>
<dbReference type="PANTHER" id="PTHR13604">
    <property type="entry name" value="DC12-RELATED"/>
    <property type="match status" value="1"/>
</dbReference>
<dbReference type="EC" id="3.4.-.-" evidence="8"/>
<keyword evidence="4 8" id="KW-0378">Hydrolase</keyword>
<keyword evidence="5" id="KW-0190">Covalent protein-DNA linkage</keyword>
<dbReference type="SUPFAM" id="SSF143081">
    <property type="entry name" value="BB1717-like"/>
    <property type="match status" value="1"/>
</dbReference>
<keyword evidence="3" id="KW-0227">DNA damage</keyword>
<accession>A0A0W0WIJ7</accession>
<dbReference type="GO" id="GO:0003697">
    <property type="term" value="F:single-stranded DNA binding"/>
    <property type="evidence" value="ECO:0007669"/>
    <property type="project" value="InterPro"/>
</dbReference>
<keyword evidence="7" id="KW-0456">Lyase</keyword>
<evidence type="ECO:0000256" key="2">
    <source>
        <dbReference type="ARBA" id="ARBA00022670"/>
    </source>
</evidence>
<dbReference type="GO" id="GO:0008233">
    <property type="term" value="F:peptidase activity"/>
    <property type="evidence" value="ECO:0007669"/>
    <property type="project" value="UniProtKB-KW"/>
</dbReference>
<evidence type="ECO:0000256" key="5">
    <source>
        <dbReference type="ARBA" id="ARBA00023124"/>
    </source>
</evidence>
<dbReference type="RefSeq" id="WP_058506045.1">
    <property type="nucleotide sequence ID" value="NZ_CAAAIF010000031.1"/>
</dbReference>
<dbReference type="AlphaFoldDB" id="A0A0W0WIJ7"/>
<dbReference type="OrthoDB" id="6192129at2"/>
<evidence type="ECO:0000256" key="8">
    <source>
        <dbReference type="RuleBase" id="RU364100"/>
    </source>
</evidence>
<keyword evidence="2 8" id="KW-0645">Protease</keyword>
<evidence type="ECO:0000256" key="7">
    <source>
        <dbReference type="ARBA" id="ARBA00023239"/>
    </source>
</evidence>
<organism evidence="9 10">
    <name type="scientific">Legionella nautarum</name>
    <dbReference type="NCBI Taxonomy" id="45070"/>
    <lineage>
        <taxon>Bacteria</taxon>
        <taxon>Pseudomonadati</taxon>
        <taxon>Pseudomonadota</taxon>
        <taxon>Gammaproteobacteria</taxon>
        <taxon>Legionellales</taxon>
        <taxon>Legionellaceae</taxon>
        <taxon>Legionella</taxon>
    </lineage>
</organism>
<evidence type="ECO:0000256" key="6">
    <source>
        <dbReference type="ARBA" id="ARBA00023125"/>
    </source>
</evidence>
<evidence type="ECO:0000256" key="3">
    <source>
        <dbReference type="ARBA" id="ARBA00022763"/>
    </source>
</evidence>
<dbReference type="Proteomes" id="UP000054725">
    <property type="component" value="Unassembled WGS sequence"/>
</dbReference>
<evidence type="ECO:0000313" key="9">
    <source>
        <dbReference type="EMBL" id="KTD32157.1"/>
    </source>
</evidence>
<dbReference type="Gene3D" id="3.90.1680.10">
    <property type="entry name" value="SOS response associated peptidase-like"/>
    <property type="match status" value="1"/>
</dbReference>
<dbReference type="GO" id="GO:0106300">
    <property type="term" value="P:protein-DNA covalent cross-linking repair"/>
    <property type="evidence" value="ECO:0007669"/>
    <property type="project" value="InterPro"/>
</dbReference>
<dbReference type="InterPro" id="IPR036590">
    <property type="entry name" value="SRAP-like"/>
</dbReference>
<dbReference type="EMBL" id="LNYO01000027">
    <property type="protein sequence ID" value="KTD32157.1"/>
    <property type="molecule type" value="Genomic_DNA"/>
</dbReference>
<dbReference type="GO" id="GO:0016829">
    <property type="term" value="F:lyase activity"/>
    <property type="evidence" value="ECO:0007669"/>
    <property type="project" value="UniProtKB-KW"/>
</dbReference>
<dbReference type="PANTHER" id="PTHR13604:SF0">
    <property type="entry name" value="ABASIC SITE PROCESSING PROTEIN HMCES"/>
    <property type="match status" value="1"/>
</dbReference>
<keyword evidence="6" id="KW-0238">DNA-binding</keyword>
<dbReference type="STRING" id="45070.Lnau_3068"/>